<comment type="caution">
    <text evidence="1">The sequence shown here is derived from an EMBL/GenBank/DDBJ whole genome shotgun (WGS) entry which is preliminary data.</text>
</comment>
<organism evidence="1 2">
    <name type="scientific">Vibrio splendidus 12E03</name>
    <dbReference type="NCBI Taxonomy" id="1191305"/>
    <lineage>
        <taxon>Bacteria</taxon>
        <taxon>Pseudomonadati</taxon>
        <taxon>Pseudomonadota</taxon>
        <taxon>Gammaproteobacteria</taxon>
        <taxon>Vibrionales</taxon>
        <taxon>Vibrionaceae</taxon>
        <taxon>Vibrio</taxon>
    </lineage>
</organism>
<gene>
    <name evidence="1" type="ORF">A142_21215</name>
</gene>
<reference evidence="1 2" key="1">
    <citation type="journal article" date="2012" name="Science">
        <title>Ecological populations of bacteria act as socially cohesive units of antibiotic production and resistance.</title>
        <authorList>
            <person name="Cordero O.X."/>
            <person name="Wildschutte H."/>
            <person name="Kirkup B."/>
            <person name="Proehl S."/>
            <person name="Ngo L."/>
            <person name="Hussain F."/>
            <person name="Le Roux F."/>
            <person name="Mincer T."/>
            <person name="Polz M.F."/>
        </authorList>
    </citation>
    <scope>NUCLEOTIDE SEQUENCE [LARGE SCALE GENOMIC DNA]</scope>
    <source>
        <strain evidence="1 2">12E03</strain>
    </source>
</reference>
<evidence type="ECO:0000313" key="1">
    <source>
        <dbReference type="EMBL" id="OEF93386.1"/>
    </source>
</evidence>
<accession>A0A1E5FS90</accession>
<evidence type="ECO:0000313" key="2">
    <source>
        <dbReference type="Proteomes" id="UP000094802"/>
    </source>
</evidence>
<dbReference type="AlphaFoldDB" id="A0A1E5FS90"/>
<dbReference type="EMBL" id="AJZD02000150">
    <property type="protein sequence ID" value="OEF93386.1"/>
    <property type="molecule type" value="Genomic_DNA"/>
</dbReference>
<name>A0A1E5FS90_VIBSP</name>
<protein>
    <recommendedName>
        <fullName evidence="3">MarR family transcriptional regulator</fullName>
    </recommendedName>
</protein>
<sequence>MDKIVARFSAVQKEILTILAKAFIGGVKEAKSTDVNALVNMNLKKDIHPNNFRTSCKTLEERELIQRRKEEFDWFINIAPDGFEKALEWINESQKY</sequence>
<dbReference type="RefSeq" id="WP_020628679.1">
    <property type="nucleotide sequence ID" value="NZ_AJZD02000150.1"/>
</dbReference>
<proteinExistence type="predicted"/>
<evidence type="ECO:0008006" key="3">
    <source>
        <dbReference type="Google" id="ProtNLM"/>
    </source>
</evidence>
<dbReference type="Proteomes" id="UP000094802">
    <property type="component" value="Unassembled WGS sequence"/>
</dbReference>